<keyword evidence="3" id="KW-1185">Reference proteome</keyword>
<accession>A0ABY7AS88</accession>
<dbReference type="PANTHER" id="PTHR24104">
    <property type="entry name" value="E3 UBIQUITIN-PROTEIN LIGASE NHLRC1-RELATED"/>
    <property type="match status" value="1"/>
</dbReference>
<evidence type="ECO:0000313" key="3">
    <source>
        <dbReference type="Proteomes" id="UP001163726"/>
    </source>
</evidence>
<evidence type="ECO:0000313" key="2">
    <source>
        <dbReference type="EMBL" id="WAJ71536.1"/>
    </source>
</evidence>
<feature type="chain" id="PRO_5046526300" description="NHL repeat-containing protein" evidence="1">
    <location>
        <begin position="21"/>
        <end position="338"/>
    </location>
</feature>
<proteinExistence type="predicted"/>
<dbReference type="Gene3D" id="2.120.10.30">
    <property type="entry name" value="TolB, C-terminal domain"/>
    <property type="match status" value="1"/>
</dbReference>
<dbReference type="EMBL" id="CP109965">
    <property type="protein sequence ID" value="WAJ71536.1"/>
    <property type="molecule type" value="Genomic_DNA"/>
</dbReference>
<protein>
    <recommendedName>
        <fullName evidence="4">NHL repeat-containing protein</fullName>
    </recommendedName>
</protein>
<keyword evidence="1" id="KW-0732">Signal</keyword>
<gene>
    <name evidence="2" type="ORF">OLW01_06995</name>
</gene>
<dbReference type="Proteomes" id="UP001163726">
    <property type="component" value="Chromosome"/>
</dbReference>
<dbReference type="InterPro" id="IPR011042">
    <property type="entry name" value="6-blade_b-propeller_TolB-like"/>
</dbReference>
<sequence>MIKIQAVILLAFLVFNPALKAHNEIYHQASQADAWPLLADGRSQVGNSHGGIDVAKNGDVYVSVIGPNGGIQIYNQQGEYLNNVPNAPKDIHGFVIQADASGEEFIYGAEMSGHKIFKMRLSGERVLNIDALSQIPKKYQKPQVKNAKGWMPRPLRLTATAVNQQGELFVVDGYGLDYIHKFSADGQYITTFGGREAPWKFNNCHKIYIDPRYQDNRILCADRANHRLVHLTLEGHLIGDYATNLRRPSAIDFFNGYAAVAEISGRVTILDKQGVVIQHLGTNNNRSETDKNKTPPEKWRHGIFTSPHGISFDSKGNLYISEYNKWGRILRFDLSLVE</sequence>
<evidence type="ECO:0000256" key="1">
    <source>
        <dbReference type="SAM" id="SignalP"/>
    </source>
</evidence>
<dbReference type="InterPro" id="IPR050952">
    <property type="entry name" value="TRIM-NHL_E3_ligases"/>
</dbReference>
<dbReference type="SUPFAM" id="SSF63829">
    <property type="entry name" value="Calcium-dependent phosphotriesterase"/>
    <property type="match status" value="1"/>
</dbReference>
<organism evidence="2 3">
    <name type="scientific">Catenovulum adriaticum</name>
    <dbReference type="NCBI Taxonomy" id="2984846"/>
    <lineage>
        <taxon>Bacteria</taxon>
        <taxon>Pseudomonadati</taxon>
        <taxon>Pseudomonadota</taxon>
        <taxon>Gammaproteobacteria</taxon>
        <taxon>Alteromonadales</taxon>
        <taxon>Alteromonadaceae</taxon>
        <taxon>Catenovulum</taxon>
    </lineage>
</organism>
<evidence type="ECO:0008006" key="4">
    <source>
        <dbReference type="Google" id="ProtNLM"/>
    </source>
</evidence>
<name>A0ABY7AS88_9ALTE</name>
<dbReference type="RefSeq" id="WP_268076089.1">
    <property type="nucleotide sequence ID" value="NZ_CP109965.1"/>
</dbReference>
<feature type="signal peptide" evidence="1">
    <location>
        <begin position="1"/>
        <end position="20"/>
    </location>
</feature>
<dbReference type="PANTHER" id="PTHR24104:SF25">
    <property type="entry name" value="PROTEIN LIN-41"/>
    <property type="match status" value="1"/>
</dbReference>
<reference evidence="2" key="1">
    <citation type="submission" date="2022-10" db="EMBL/GenBank/DDBJ databases">
        <title>Catenovulum adriacola sp. nov. isolated in the Harbour of Susak.</title>
        <authorList>
            <person name="Schoch T."/>
            <person name="Reich S.J."/>
            <person name="Stoeferle S."/>
            <person name="Flaiz M."/>
            <person name="Kazda M."/>
            <person name="Riedel C.U."/>
            <person name="Duerre P."/>
        </authorList>
    </citation>
    <scope>NUCLEOTIDE SEQUENCE</scope>
    <source>
        <strain evidence="2">TS8</strain>
    </source>
</reference>